<accession>A0AA38S801</accession>
<reference evidence="2" key="1">
    <citation type="submission" date="2022-07" db="EMBL/GenBank/DDBJ databases">
        <title>Fungi with potential for degradation of polypropylene.</title>
        <authorList>
            <person name="Gostincar C."/>
        </authorList>
    </citation>
    <scope>NUCLEOTIDE SEQUENCE</scope>
    <source>
        <strain evidence="2">EXF-13308</strain>
    </source>
</reference>
<proteinExistence type="predicted"/>
<feature type="compositionally biased region" description="Polar residues" evidence="1">
    <location>
        <begin position="172"/>
        <end position="191"/>
    </location>
</feature>
<feature type="compositionally biased region" description="Acidic residues" evidence="1">
    <location>
        <begin position="709"/>
        <end position="719"/>
    </location>
</feature>
<feature type="compositionally biased region" description="Polar residues" evidence="1">
    <location>
        <begin position="761"/>
        <end position="783"/>
    </location>
</feature>
<feature type="region of interest" description="Disordered" evidence="1">
    <location>
        <begin position="483"/>
        <end position="513"/>
    </location>
</feature>
<feature type="region of interest" description="Disordered" evidence="1">
    <location>
        <begin position="569"/>
        <end position="612"/>
    </location>
</feature>
<keyword evidence="3" id="KW-1185">Reference proteome</keyword>
<feature type="region of interest" description="Disordered" evidence="1">
    <location>
        <begin position="675"/>
        <end position="783"/>
    </location>
</feature>
<feature type="region of interest" description="Disordered" evidence="1">
    <location>
        <begin position="233"/>
        <end position="339"/>
    </location>
</feature>
<feature type="compositionally biased region" description="Basic and acidic residues" evidence="1">
    <location>
        <begin position="681"/>
        <end position="703"/>
    </location>
</feature>
<comment type="caution">
    <text evidence="2">The sequence shown here is derived from an EMBL/GenBank/DDBJ whole genome shotgun (WGS) entry which is preliminary data.</text>
</comment>
<name>A0AA38S801_9PEZI</name>
<sequence length="862" mass="94465">MGPWSSAAALAAHELGCPKVKHEDAISSSGPSTEGTILGAPLFDDLDRPWELLLRQTRPAAALSQQPPLIPLSSLSFEDFSFLCHLDNDTDADTNTNIDCVSQGHSSNCSSTRRSGVLLAGNKRTTSAASTASTATFSTVGYSTSTSLTRDADPSPLETFFYAASSGSPSIEASIGSGNNNPENAASSVNLQIGRGRPRHRVEGASTGRMTAPATLAAPECAGANVAANNGAGSTIQTWRPHSARSASRSPSPLLSRWTRKHHLTQQQEAAPGGGGRKSSSSSRRSNLLLTPPEATGTMTTTITANMRSSSSSNGRSNSNNSNIIANNDGDKEAARQSGSFQANLTREEFEALPLAIQRKYFSTLERLRFAQTSGMVDGIYRHYDDITALNIKRRRPRQDRSASDQFARRLRRRSLRGSPYINCDPLSVPNLHDRISKRPYTREEQLVLARNLRDSVILDAADEAIYKIGRRASRNLTPDFDIATPALSSKRNSMDSNESERRESEAAQQGNKRSSLYESFRWLDEEEDLDLRLFLDDYHANLREELPSPSKERRPSFRRHLSITKIPFGRPSLSASRPATKDAATSPVSPPFPGSPLGPTGNAKPHTRRRSRTLSLITAKNAHSRQDSITAIDSAATHYQDPDARLKLRVYLASPQKFDEAIEFGFPSADALGAPPASHYQKDRYQVPEKRQSRQKSVDSAHLKTFLADDDEDDDDIDDRLSSTRDDAASPPDPASPETPQLGENPAAAPIRPMRVSPDSGMTLTHSTRPSESYAQAPASSREMTLRMTLTRPDLRAHEEQIYGWQPKVSLYQPGHRSPSDAKISAPKESMEQVFAGMDHWGPDTTDKGVMKRIWNRVRRS</sequence>
<dbReference type="Proteomes" id="UP001174694">
    <property type="component" value="Unassembled WGS sequence"/>
</dbReference>
<gene>
    <name evidence="2" type="ORF">NKR23_g13</name>
</gene>
<feature type="compositionally biased region" description="Polar residues" evidence="1">
    <location>
        <begin position="487"/>
        <end position="497"/>
    </location>
</feature>
<feature type="compositionally biased region" description="Basic and acidic residues" evidence="1">
    <location>
        <begin position="720"/>
        <end position="729"/>
    </location>
</feature>
<feature type="compositionally biased region" description="Low complexity" evidence="1">
    <location>
        <begin position="278"/>
        <end position="328"/>
    </location>
</feature>
<evidence type="ECO:0000313" key="3">
    <source>
        <dbReference type="Proteomes" id="UP001174694"/>
    </source>
</evidence>
<protein>
    <submittedName>
        <fullName evidence="2">Mucin</fullName>
    </submittedName>
</protein>
<organism evidence="2 3">
    <name type="scientific">Pleurostoma richardsiae</name>
    <dbReference type="NCBI Taxonomy" id="41990"/>
    <lineage>
        <taxon>Eukaryota</taxon>
        <taxon>Fungi</taxon>
        <taxon>Dikarya</taxon>
        <taxon>Ascomycota</taxon>
        <taxon>Pezizomycotina</taxon>
        <taxon>Sordariomycetes</taxon>
        <taxon>Sordariomycetidae</taxon>
        <taxon>Calosphaeriales</taxon>
        <taxon>Pleurostomataceae</taxon>
        <taxon>Pleurostoma</taxon>
    </lineage>
</organism>
<feature type="region of interest" description="Disordered" evidence="1">
    <location>
        <begin position="172"/>
        <end position="207"/>
    </location>
</feature>
<feature type="compositionally biased region" description="Low complexity" evidence="1">
    <location>
        <begin position="244"/>
        <end position="256"/>
    </location>
</feature>
<dbReference type="AlphaFoldDB" id="A0AA38S801"/>
<dbReference type="EMBL" id="JANBVO010000001">
    <property type="protein sequence ID" value="KAJ9157910.1"/>
    <property type="molecule type" value="Genomic_DNA"/>
</dbReference>
<evidence type="ECO:0000256" key="1">
    <source>
        <dbReference type="SAM" id="MobiDB-lite"/>
    </source>
</evidence>
<evidence type="ECO:0000313" key="2">
    <source>
        <dbReference type="EMBL" id="KAJ9157910.1"/>
    </source>
</evidence>